<dbReference type="InterPro" id="IPR002403">
    <property type="entry name" value="Cyt_P450_E_grp-IV"/>
</dbReference>
<keyword evidence="4 8" id="KW-0560">Oxidoreductase</keyword>
<dbReference type="Pfam" id="PF00067">
    <property type="entry name" value="p450"/>
    <property type="match status" value="1"/>
</dbReference>
<evidence type="ECO:0000256" key="8">
    <source>
        <dbReference type="RuleBase" id="RU000461"/>
    </source>
</evidence>
<evidence type="ECO:0000256" key="5">
    <source>
        <dbReference type="ARBA" id="ARBA00023004"/>
    </source>
</evidence>
<comment type="similarity">
    <text evidence="1 8">Belongs to the cytochrome P450 family.</text>
</comment>
<accession>A0A7H8XSJ9</accession>
<dbReference type="GO" id="GO:0004497">
    <property type="term" value="F:monooxygenase activity"/>
    <property type="evidence" value="ECO:0007669"/>
    <property type="project" value="UniProtKB-KW"/>
</dbReference>
<evidence type="ECO:0000256" key="6">
    <source>
        <dbReference type="ARBA" id="ARBA00023033"/>
    </source>
</evidence>
<dbReference type="Proteomes" id="UP000509335">
    <property type="component" value="Chromosome"/>
</dbReference>
<dbReference type="PRINTS" id="PR00385">
    <property type="entry name" value="P450"/>
</dbReference>
<comment type="cofactor">
    <cofactor evidence="7">
        <name>heme</name>
        <dbReference type="ChEBI" id="CHEBI:30413"/>
    </cofactor>
</comment>
<dbReference type="InterPro" id="IPR050196">
    <property type="entry name" value="Cytochrome_P450_Monoox"/>
</dbReference>
<protein>
    <submittedName>
        <fullName evidence="9">Cytochrome P450</fullName>
    </submittedName>
</protein>
<dbReference type="EMBL" id="CP058322">
    <property type="protein sequence ID" value="QLD27987.1"/>
    <property type="molecule type" value="Genomic_DNA"/>
</dbReference>
<keyword evidence="6 8" id="KW-0503">Monooxygenase</keyword>
<keyword evidence="2 7" id="KW-0349">Heme</keyword>
<dbReference type="KEGG" id="mcab:HXZ27_30380"/>
<sequence length="452" mass="50376">MAMPLSREAPDAPGRLPLLGHSLSLLRRDRLGYVTGLRAVGDACWVRFGARRFLVLNAPELVHAVLVEQGRHFDRGRIFDKARPYVGEGLYTAEGAEHHRQRRMVQPAFGSAEVGRYTAVIHDVTREQVAAWPTHGTVNIERAMHDLHSEIIGRTMFRAPQARQVVQAARDELPTLVRGLGVRTLMPDVFARVPVPVNRRYDAACARVRGACDRLVAAHREIHGDLGDFVSMLVRARDARTGVTMSDTEIRDHVMTLLISAIETPATVLAWALYEVARNPELRDGLEREVAEVGGAQGRVIEVDDLPRLRLTDAVVHEALRLHHPLWMLMRRAVRPVTVGGVDIPAGGEVIYSPAAMHRDPAVFPDPLRFDPRRWLDGAATPAMRRAFVPFSLGNRQCLGDRFAWNQMKTTLAAIVGGCRLALPDGFRARTVVSSIVHLERLPMVVQPRKPW</sequence>
<dbReference type="PANTHER" id="PTHR24291">
    <property type="entry name" value="CYTOCHROME P450 FAMILY 4"/>
    <property type="match status" value="1"/>
</dbReference>
<name>A0A7H8XSJ9_9ACTN</name>
<evidence type="ECO:0000256" key="3">
    <source>
        <dbReference type="ARBA" id="ARBA00022723"/>
    </source>
</evidence>
<proteinExistence type="inferred from homology"/>
<reference evidence="9 10" key="1">
    <citation type="submission" date="2020-07" db="EMBL/GenBank/DDBJ databases">
        <title>A bifunctional nitrone conjugated secondary metabolite targeting the ribosome.</title>
        <authorList>
            <person name="Limbrick E.M."/>
            <person name="Graf M."/>
            <person name="Derewacz D.K."/>
            <person name="Nguyen F."/>
            <person name="Spraggins J.M."/>
            <person name="Wieland M."/>
            <person name="Ynigez-Gutierrez A.E."/>
            <person name="Reisman B.J."/>
            <person name="Zinshteyn B."/>
            <person name="McCulloch K."/>
            <person name="Iverson T.M."/>
            <person name="Green R."/>
            <person name="Wilson D.N."/>
            <person name="Bachmann B.O."/>
        </authorList>
    </citation>
    <scope>NUCLEOTIDE SEQUENCE [LARGE SCALE GENOMIC DNA]</scope>
    <source>
        <strain evidence="10">aurantiaca</strain>
    </source>
</reference>
<dbReference type="SUPFAM" id="SSF48264">
    <property type="entry name" value="Cytochrome P450"/>
    <property type="match status" value="1"/>
</dbReference>
<dbReference type="InterPro" id="IPR017972">
    <property type="entry name" value="Cyt_P450_CS"/>
</dbReference>
<keyword evidence="3 7" id="KW-0479">Metal-binding</keyword>
<dbReference type="PRINTS" id="PR00465">
    <property type="entry name" value="EP450IV"/>
</dbReference>
<evidence type="ECO:0000313" key="9">
    <source>
        <dbReference type="EMBL" id="QLD27987.1"/>
    </source>
</evidence>
<evidence type="ECO:0000256" key="2">
    <source>
        <dbReference type="ARBA" id="ARBA00022617"/>
    </source>
</evidence>
<feature type="binding site" description="axial binding residue" evidence="7">
    <location>
        <position position="398"/>
    </location>
    <ligand>
        <name>heme</name>
        <dbReference type="ChEBI" id="CHEBI:30413"/>
    </ligand>
    <ligandPart>
        <name>Fe</name>
        <dbReference type="ChEBI" id="CHEBI:18248"/>
    </ligandPart>
</feature>
<dbReference type="InterPro" id="IPR036396">
    <property type="entry name" value="Cyt_P450_sf"/>
</dbReference>
<gene>
    <name evidence="9" type="ORF">HXZ27_30380</name>
</gene>
<dbReference type="InterPro" id="IPR001128">
    <property type="entry name" value="Cyt_P450"/>
</dbReference>
<dbReference type="GO" id="GO:0005506">
    <property type="term" value="F:iron ion binding"/>
    <property type="evidence" value="ECO:0007669"/>
    <property type="project" value="InterPro"/>
</dbReference>
<dbReference type="GO" id="GO:0020037">
    <property type="term" value="F:heme binding"/>
    <property type="evidence" value="ECO:0007669"/>
    <property type="project" value="InterPro"/>
</dbReference>
<keyword evidence="5 7" id="KW-0408">Iron</keyword>
<evidence type="ECO:0000256" key="4">
    <source>
        <dbReference type="ARBA" id="ARBA00023002"/>
    </source>
</evidence>
<evidence type="ECO:0000256" key="7">
    <source>
        <dbReference type="PIRSR" id="PIRSR602403-1"/>
    </source>
</evidence>
<dbReference type="AlphaFoldDB" id="A0A7H8XSJ9"/>
<organism evidence="9 10">
    <name type="scientific">Micromonospora carbonacea</name>
    <dbReference type="NCBI Taxonomy" id="47853"/>
    <lineage>
        <taxon>Bacteria</taxon>
        <taxon>Bacillati</taxon>
        <taxon>Actinomycetota</taxon>
        <taxon>Actinomycetes</taxon>
        <taxon>Micromonosporales</taxon>
        <taxon>Micromonosporaceae</taxon>
        <taxon>Micromonospora</taxon>
    </lineage>
</organism>
<dbReference type="PROSITE" id="PS00086">
    <property type="entry name" value="CYTOCHROME_P450"/>
    <property type="match status" value="1"/>
</dbReference>
<evidence type="ECO:0000256" key="1">
    <source>
        <dbReference type="ARBA" id="ARBA00010617"/>
    </source>
</evidence>
<dbReference type="Gene3D" id="1.10.630.10">
    <property type="entry name" value="Cytochrome P450"/>
    <property type="match status" value="1"/>
</dbReference>
<evidence type="ECO:0000313" key="10">
    <source>
        <dbReference type="Proteomes" id="UP000509335"/>
    </source>
</evidence>
<dbReference type="PANTHER" id="PTHR24291:SF50">
    <property type="entry name" value="BIFUNCTIONAL ALBAFLAVENONE MONOOXYGENASE_TERPENE SYNTHASE"/>
    <property type="match status" value="1"/>
</dbReference>
<dbReference type="GO" id="GO:0016705">
    <property type="term" value="F:oxidoreductase activity, acting on paired donors, with incorporation or reduction of molecular oxygen"/>
    <property type="evidence" value="ECO:0007669"/>
    <property type="project" value="InterPro"/>
</dbReference>